<keyword evidence="2" id="KW-1185">Reference proteome</keyword>
<dbReference type="AlphaFoldDB" id="A0A2N5S013"/>
<comment type="caution">
    <text evidence="1">The sequence shown here is derived from an EMBL/GenBank/DDBJ whole genome shotgun (WGS) entry which is preliminary data.</text>
</comment>
<reference evidence="1 2" key="1">
    <citation type="submission" date="2017-11" db="EMBL/GenBank/DDBJ databases">
        <title>De novo assembly and phasing of dikaryotic genomes from two isolates of Puccinia coronata f. sp. avenae, the causal agent of oat crown rust.</title>
        <authorList>
            <person name="Miller M.E."/>
            <person name="Zhang Y."/>
            <person name="Omidvar V."/>
            <person name="Sperschneider J."/>
            <person name="Schwessinger B."/>
            <person name="Raley C."/>
            <person name="Palmer J.M."/>
            <person name="Garnica D."/>
            <person name="Upadhyaya N."/>
            <person name="Rathjen J."/>
            <person name="Taylor J.M."/>
            <person name="Park R.F."/>
            <person name="Dodds P.N."/>
            <person name="Hirsch C.D."/>
            <person name="Kianian S.F."/>
            <person name="Figueroa M."/>
        </authorList>
    </citation>
    <scope>NUCLEOTIDE SEQUENCE [LARGE SCALE GENOMIC DNA]</scope>
    <source>
        <strain evidence="1">12NC29</strain>
    </source>
</reference>
<gene>
    <name evidence="1" type="ORF">PCANC_28854</name>
</gene>
<dbReference type="Proteomes" id="UP000235388">
    <property type="component" value="Unassembled WGS sequence"/>
</dbReference>
<evidence type="ECO:0000313" key="2">
    <source>
        <dbReference type="Proteomes" id="UP000235388"/>
    </source>
</evidence>
<proteinExistence type="predicted"/>
<evidence type="ECO:0000313" key="1">
    <source>
        <dbReference type="EMBL" id="PLW06580.1"/>
    </source>
</evidence>
<organism evidence="1 2">
    <name type="scientific">Puccinia coronata f. sp. avenae</name>
    <dbReference type="NCBI Taxonomy" id="200324"/>
    <lineage>
        <taxon>Eukaryota</taxon>
        <taxon>Fungi</taxon>
        <taxon>Dikarya</taxon>
        <taxon>Basidiomycota</taxon>
        <taxon>Pucciniomycotina</taxon>
        <taxon>Pucciniomycetes</taxon>
        <taxon>Pucciniales</taxon>
        <taxon>Pucciniaceae</taxon>
        <taxon>Puccinia</taxon>
    </lineage>
</organism>
<sequence length="157" mass="17082">MYQDTLSNPVGNDVAGTTTVLYLIATVPINTSQAAPAEERLASQITHAAEKSNADQLWDKILEVSIVGNRKTVDPLLKVKSNLKHGADKSSAGSIDVPSSGEAKSRPLLYIDGSVPTHFNIGFTLFFDKSIKELKGPLPLTIFNKNWQEDVMNFHSS</sequence>
<dbReference type="EMBL" id="PGCJ01001302">
    <property type="protein sequence ID" value="PLW06580.1"/>
    <property type="molecule type" value="Genomic_DNA"/>
</dbReference>
<protein>
    <submittedName>
        <fullName evidence="1">Uncharacterized protein</fullName>
    </submittedName>
</protein>
<name>A0A2N5S013_9BASI</name>
<dbReference type="OrthoDB" id="10631410at2759"/>
<accession>A0A2N5S013</accession>